<organism evidence="1 2">
    <name type="scientific">Lactiplantibacillus plantarum subsp. plantarum</name>
    <dbReference type="NCBI Taxonomy" id="337330"/>
    <lineage>
        <taxon>Bacteria</taxon>
        <taxon>Bacillati</taxon>
        <taxon>Bacillota</taxon>
        <taxon>Bacilli</taxon>
        <taxon>Lactobacillales</taxon>
        <taxon>Lactobacillaceae</taxon>
        <taxon>Lactiplantibacillus</taxon>
    </lineage>
</organism>
<dbReference type="AlphaFoldDB" id="A0A2S3U9Q4"/>
<dbReference type="Proteomes" id="UP000236990">
    <property type="component" value="Unassembled WGS sequence"/>
</dbReference>
<protein>
    <submittedName>
        <fullName evidence="1">Uncharacterized protein</fullName>
    </submittedName>
</protein>
<name>A0A2S3U9Q4_LACPN</name>
<accession>A0A2S3U9Q4</accession>
<proteinExistence type="predicted"/>
<evidence type="ECO:0000313" key="1">
    <source>
        <dbReference type="EMBL" id="POD88809.1"/>
    </source>
</evidence>
<dbReference type="EMBL" id="NKCZ01000060">
    <property type="protein sequence ID" value="POD88809.1"/>
    <property type="molecule type" value="Genomic_DNA"/>
</dbReference>
<comment type="caution">
    <text evidence="1">The sequence shown here is derived from an EMBL/GenBank/DDBJ whole genome shotgun (WGS) entry which is preliminary data.</text>
</comment>
<evidence type="ECO:0000313" key="2">
    <source>
        <dbReference type="Proteomes" id="UP000236990"/>
    </source>
</evidence>
<reference evidence="1 2" key="1">
    <citation type="submission" date="2017-06" db="EMBL/GenBank/DDBJ databases">
        <title>Genome sequence of Lactobacillus plantarum subsp. plantarum strain SRCM101258.</title>
        <authorList>
            <person name="Cho S.H."/>
        </authorList>
    </citation>
    <scope>NUCLEOTIDE SEQUENCE [LARGE SCALE GENOMIC DNA]</scope>
    <source>
        <strain evidence="1 2">SRCM101258</strain>
    </source>
</reference>
<gene>
    <name evidence="1" type="ORF">S101258_00468</name>
</gene>
<sequence length="51" mass="5845">MALINHHGSCGSRHGANFGIQVVDDLPYIWTQVYDDSNYYISRVKYQANLL</sequence>